<dbReference type="InterPro" id="IPR036063">
    <property type="entry name" value="Smr_dom_sf"/>
</dbReference>
<comment type="caution">
    <text evidence="2">The sequence shown here is derived from an EMBL/GenBank/DDBJ whole genome shotgun (WGS) entry which is preliminary data.</text>
</comment>
<dbReference type="EMBL" id="BARV01009932">
    <property type="protein sequence ID" value="GAI05758.1"/>
    <property type="molecule type" value="Genomic_DNA"/>
</dbReference>
<dbReference type="Pfam" id="PF01713">
    <property type="entry name" value="Smr"/>
    <property type="match status" value="1"/>
</dbReference>
<sequence length="85" mass="9500">MKSVDKELHLRHLTVDEALFRLDQYLNDAFMAGLPSVRIVHGKGTGTLRQAVHEVLAKHPLVKSFRPGDYGEGDYGVTIVELVSR</sequence>
<dbReference type="InterPro" id="IPR002625">
    <property type="entry name" value="Smr_dom"/>
</dbReference>
<gene>
    <name evidence="2" type="ORF">S06H3_19401</name>
</gene>
<accession>X1KGF6</accession>
<name>X1KGF6_9ZZZZ</name>
<proteinExistence type="predicted"/>
<dbReference type="SMART" id="SM00463">
    <property type="entry name" value="SMR"/>
    <property type="match status" value="1"/>
</dbReference>
<feature type="domain" description="Smr" evidence="1">
    <location>
        <begin position="8"/>
        <end position="83"/>
    </location>
</feature>
<protein>
    <recommendedName>
        <fullName evidence="1">Smr domain-containing protein</fullName>
    </recommendedName>
</protein>
<dbReference type="PROSITE" id="PS50828">
    <property type="entry name" value="SMR"/>
    <property type="match status" value="1"/>
</dbReference>
<organism evidence="2">
    <name type="scientific">marine sediment metagenome</name>
    <dbReference type="NCBI Taxonomy" id="412755"/>
    <lineage>
        <taxon>unclassified sequences</taxon>
        <taxon>metagenomes</taxon>
        <taxon>ecological metagenomes</taxon>
    </lineage>
</organism>
<dbReference type="Gene3D" id="3.30.1370.110">
    <property type="match status" value="1"/>
</dbReference>
<evidence type="ECO:0000259" key="1">
    <source>
        <dbReference type="PROSITE" id="PS50828"/>
    </source>
</evidence>
<dbReference type="AlphaFoldDB" id="X1KGF6"/>
<reference evidence="2" key="1">
    <citation type="journal article" date="2014" name="Front. Microbiol.">
        <title>High frequency of phylogenetically diverse reductive dehalogenase-homologous genes in deep subseafloor sedimentary metagenomes.</title>
        <authorList>
            <person name="Kawai M."/>
            <person name="Futagami T."/>
            <person name="Toyoda A."/>
            <person name="Takaki Y."/>
            <person name="Nishi S."/>
            <person name="Hori S."/>
            <person name="Arai W."/>
            <person name="Tsubouchi T."/>
            <person name="Morono Y."/>
            <person name="Uchiyama I."/>
            <person name="Ito T."/>
            <person name="Fujiyama A."/>
            <person name="Inagaki F."/>
            <person name="Takami H."/>
        </authorList>
    </citation>
    <scope>NUCLEOTIDE SEQUENCE</scope>
    <source>
        <strain evidence="2">Expedition CK06-06</strain>
    </source>
</reference>
<evidence type="ECO:0000313" key="2">
    <source>
        <dbReference type="EMBL" id="GAI05758.1"/>
    </source>
</evidence>
<dbReference type="SUPFAM" id="SSF160443">
    <property type="entry name" value="SMR domain-like"/>
    <property type="match status" value="1"/>
</dbReference>